<dbReference type="SUPFAM" id="SSF52425">
    <property type="entry name" value="Cryptochrome/photolyase, N-terminal domain"/>
    <property type="match status" value="1"/>
</dbReference>
<dbReference type="Proteomes" id="UP001320715">
    <property type="component" value="Unassembled WGS sequence"/>
</dbReference>
<dbReference type="PRINTS" id="PR00147">
    <property type="entry name" value="DNAPHOTLYASE"/>
</dbReference>
<dbReference type="InterPro" id="IPR036134">
    <property type="entry name" value="Crypto/Photolyase_FAD-like_sf"/>
</dbReference>
<gene>
    <name evidence="8" type="ORF">GTW23_07760</name>
</gene>
<dbReference type="Gene3D" id="3.40.50.620">
    <property type="entry name" value="HUPs"/>
    <property type="match status" value="1"/>
</dbReference>
<keyword evidence="4 6" id="KW-0274">FAD</keyword>
<feature type="domain" description="Photolyase/cryptochrome alpha/beta" evidence="7">
    <location>
        <begin position="13"/>
        <end position="140"/>
    </location>
</feature>
<evidence type="ECO:0000256" key="6">
    <source>
        <dbReference type="RuleBase" id="RU004182"/>
    </source>
</evidence>
<evidence type="ECO:0000256" key="1">
    <source>
        <dbReference type="ARBA" id="ARBA00001932"/>
    </source>
</evidence>
<dbReference type="InterPro" id="IPR002081">
    <property type="entry name" value="Cryptochrome/DNA_photolyase_1"/>
</dbReference>
<dbReference type="PANTHER" id="PTHR11455">
    <property type="entry name" value="CRYPTOCHROME"/>
    <property type="match status" value="1"/>
</dbReference>
<dbReference type="InterPro" id="IPR036155">
    <property type="entry name" value="Crypto/Photolyase_N_sf"/>
</dbReference>
<evidence type="ECO:0000256" key="2">
    <source>
        <dbReference type="ARBA" id="ARBA00001974"/>
    </source>
</evidence>
<comment type="cofactor">
    <cofactor evidence="2">
        <name>FAD</name>
        <dbReference type="ChEBI" id="CHEBI:57692"/>
    </cofactor>
</comment>
<dbReference type="PROSITE" id="PS51645">
    <property type="entry name" value="PHR_CRY_ALPHA_BETA"/>
    <property type="match status" value="1"/>
</dbReference>
<keyword evidence="9" id="KW-1185">Reference proteome</keyword>
<keyword evidence="3 6" id="KW-0285">Flavoprotein</keyword>
<evidence type="ECO:0000256" key="3">
    <source>
        <dbReference type="ARBA" id="ARBA00022630"/>
    </source>
</evidence>
<dbReference type="EMBL" id="JAAAML010000001">
    <property type="protein sequence ID" value="MCO6408068.1"/>
    <property type="molecule type" value="Genomic_DNA"/>
</dbReference>
<dbReference type="InterPro" id="IPR005101">
    <property type="entry name" value="Cryptochr/Photolyase_FAD-bd"/>
</dbReference>
<dbReference type="Gene3D" id="1.10.579.10">
    <property type="entry name" value="DNA Cyclobutane Dipyrimidine Photolyase, subunit A, domain 3"/>
    <property type="match status" value="1"/>
</dbReference>
<dbReference type="Gene3D" id="1.25.40.80">
    <property type="match status" value="1"/>
</dbReference>
<dbReference type="Pfam" id="PF03441">
    <property type="entry name" value="FAD_binding_7"/>
    <property type="match status" value="1"/>
</dbReference>
<comment type="cofactor">
    <cofactor evidence="1">
        <name>(6R)-5,10-methylene-5,6,7,8-tetrahydrofolate</name>
        <dbReference type="ChEBI" id="CHEBI:15636"/>
    </cofactor>
</comment>
<comment type="similarity">
    <text evidence="6">Belongs to the DNA photolyase family.</text>
</comment>
<name>A0ABT1CQ73_9HYPH</name>
<dbReference type="Pfam" id="PF00875">
    <property type="entry name" value="DNA_photolyase"/>
    <property type="match status" value="1"/>
</dbReference>
<accession>A0ABT1CQ73</accession>
<organism evidence="8 9">
    <name type="scientific">Hoeflea alexandrii</name>
    <dbReference type="NCBI Taxonomy" id="288436"/>
    <lineage>
        <taxon>Bacteria</taxon>
        <taxon>Pseudomonadati</taxon>
        <taxon>Pseudomonadota</taxon>
        <taxon>Alphaproteobacteria</taxon>
        <taxon>Hyphomicrobiales</taxon>
        <taxon>Rhizobiaceae</taxon>
        <taxon>Hoeflea</taxon>
    </lineage>
</organism>
<dbReference type="InterPro" id="IPR018394">
    <property type="entry name" value="DNA_photolyase_1_CS_C"/>
</dbReference>
<evidence type="ECO:0000313" key="8">
    <source>
        <dbReference type="EMBL" id="MCO6408068.1"/>
    </source>
</evidence>
<evidence type="ECO:0000256" key="5">
    <source>
        <dbReference type="ARBA" id="ARBA00022991"/>
    </source>
</evidence>
<dbReference type="InterPro" id="IPR006050">
    <property type="entry name" value="DNA_photolyase_N"/>
</dbReference>
<comment type="caution">
    <text evidence="8">The sequence shown here is derived from an EMBL/GenBank/DDBJ whole genome shotgun (WGS) entry which is preliminary data.</text>
</comment>
<evidence type="ECO:0000256" key="4">
    <source>
        <dbReference type="ARBA" id="ARBA00022827"/>
    </source>
</evidence>
<dbReference type="PROSITE" id="PS00394">
    <property type="entry name" value="DNA_PHOTOLYASES_1_1"/>
    <property type="match status" value="1"/>
</dbReference>
<dbReference type="SUPFAM" id="SSF48173">
    <property type="entry name" value="Cryptochrome/photolyase FAD-binding domain"/>
    <property type="match status" value="1"/>
</dbReference>
<proteinExistence type="inferred from homology"/>
<reference evidence="8 9" key="1">
    <citation type="submission" date="2020-01" db="EMBL/GenBank/DDBJ databases">
        <title>Genomes of bacteria type strains.</title>
        <authorList>
            <person name="Chen J."/>
            <person name="Zhu S."/>
            <person name="Yang J."/>
        </authorList>
    </citation>
    <scope>NUCLEOTIDE SEQUENCE [LARGE SCALE GENOMIC DNA]</scope>
    <source>
        <strain evidence="8 9">DSM 16655</strain>
    </source>
</reference>
<dbReference type="InterPro" id="IPR014729">
    <property type="entry name" value="Rossmann-like_a/b/a_fold"/>
</dbReference>
<keyword evidence="5 6" id="KW-0157">Chromophore</keyword>
<dbReference type="PANTHER" id="PTHR11455:SF9">
    <property type="entry name" value="CRYPTOCHROME CIRCADIAN CLOCK 5 ISOFORM X1"/>
    <property type="match status" value="1"/>
</dbReference>
<sequence>MHRMERDTDHLESPAIVWFRGDLRLSDNEALAAACSHASLIPVYIRETSCSARPLGAARQWWLHHSLARLASDLENRGTPLVLLTGKPAELIPQLVKATGASTVYWNRRYDPAFSDADAALKAELQSDELVAESFPGQLLHEPTRLRTGSGTYYKVYSPFWRAIESGIENRPPLDAPESLKAFPGISRLESENLEDWGLLPTKPDWSGGLRETWTPGEAGARQRLADFLEDRLKGYSERRDIPGVDATSGLSPHLANGEISPAQIIEAMRDADTSASSDDRTTFRKEVGWREFSWHLLVNQPELAKKNHNSKFDDFPWLNDDEALVAWQKGQTGYPIVDAGMRQLWQTGWMHNRIRMVVASFLTKHLMIDWRKGEEWFWDTLVDADAASNAASWQWVAGSGADAAPYFRIFNPVLQGEKFDPQGDYVRRFVPELEKMPAKFIHKPWSAPDKVLKTAGVSLGDTYPTPIVDHKRARERALDAYKQIKDAA</sequence>
<protein>
    <submittedName>
        <fullName evidence="8">Deoxyribodipyrimidine photo-lyase</fullName>
    </submittedName>
</protein>
<evidence type="ECO:0000259" key="7">
    <source>
        <dbReference type="PROSITE" id="PS51645"/>
    </source>
</evidence>
<dbReference type="PROSITE" id="PS00691">
    <property type="entry name" value="DNA_PHOTOLYASES_1_2"/>
    <property type="match status" value="1"/>
</dbReference>
<evidence type="ECO:0000313" key="9">
    <source>
        <dbReference type="Proteomes" id="UP001320715"/>
    </source>
</evidence>